<keyword evidence="2" id="KW-1185">Reference proteome</keyword>
<organism evidence="1 2">
    <name type="scientific">Marine Group I thaumarchaeote SCGC AAA799-N04</name>
    <dbReference type="NCBI Taxonomy" id="1502293"/>
    <lineage>
        <taxon>Archaea</taxon>
        <taxon>Nitrososphaerota</taxon>
        <taxon>Marine Group I</taxon>
    </lineage>
</organism>
<gene>
    <name evidence="1" type="ORF">AAA799N04_00248</name>
</gene>
<accession>A0A081RQ25</accession>
<dbReference type="EMBL" id="JOKN01000002">
    <property type="protein sequence ID" value="KEQ57298.1"/>
    <property type="molecule type" value="Genomic_DNA"/>
</dbReference>
<evidence type="ECO:0000313" key="2">
    <source>
        <dbReference type="Proteomes" id="UP000028059"/>
    </source>
</evidence>
<comment type="caution">
    <text evidence="1">The sequence shown here is derived from an EMBL/GenBank/DDBJ whole genome shotgun (WGS) entry which is preliminary data.</text>
</comment>
<evidence type="ECO:0000313" key="1">
    <source>
        <dbReference type="EMBL" id="KEQ57298.1"/>
    </source>
</evidence>
<proteinExistence type="predicted"/>
<reference evidence="1 2" key="1">
    <citation type="submission" date="2014-06" db="EMBL/GenBank/DDBJ databases">
        <authorList>
            <person name="Ngugi D.K."/>
            <person name="Blom J."/>
            <person name="Alam I."/>
            <person name="Rashid M."/>
            <person name="Ba Alawi W."/>
            <person name="Zhang G."/>
            <person name="Hikmawan T."/>
            <person name="Guan Y."/>
            <person name="Antunes A."/>
            <person name="Siam R."/>
            <person name="ElDorry H."/>
            <person name="Bajic V."/>
            <person name="Stingl U."/>
        </authorList>
    </citation>
    <scope>NUCLEOTIDE SEQUENCE [LARGE SCALE GENOMIC DNA]</scope>
    <source>
        <strain evidence="1">SCGC AAA799-N04</strain>
    </source>
</reference>
<name>A0A081RQ25_9ARCH</name>
<sequence length="50" mass="5760">MKQELIQKNKPELKIKNKNIKICINCGNSKVDSHEFGISCEDCGILLWRV</sequence>
<dbReference type="AlphaFoldDB" id="A0A081RQ25"/>
<protein>
    <submittedName>
        <fullName evidence="1">Uncharacterized protein</fullName>
    </submittedName>
</protein>
<dbReference type="Proteomes" id="UP000028059">
    <property type="component" value="Unassembled WGS sequence"/>
</dbReference>